<comment type="caution">
    <text evidence="3">The sequence shown here is derived from an EMBL/GenBank/DDBJ whole genome shotgun (WGS) entry which is preliminary data.</text>
</comment>
<evidence type="ECO:0000313" key="4">
    <source>
        <dbReference type="Proteomes" id="UP001276659"/>
    </source>
</evidence>
<keyword evidence="4" id="KW-1185">Reference proteome</keyword>
<dbReference type="EMBL" id="JASNWA010000010">
    <property type="protein sequence ID" value="KAK3168948.1"/>
    <property type="molecule type" value="Genomic_DNA"/>
</dbReference>
<dbReference type="AlphaFoldDB" id="A0AAD9Z1P6"/>
<evidence type="ECO:0000256" key="1">
    <source>
        <dbReference type="SAM" id="MobiDB-lite"/>
    </source>
</evidence>
<feature type="compositionally biased region" description="Polar residues" evidence="1">
    <location>
        <begin position="82"/>
        <end position="91"/>
    </location>
</feature>
<reference evidence="3" key="1">
    <citation type="submission" date="2022-11" db="EMBL/GenBank/DDBJ databases">
        <title>Chromosomal genome sequence assembly and mating type (MAT) locus characterization of the leprose asexual lichenized fungus Lepraria neglecta (Nyl.) Erichsen.</title>
        <authorList>
            <person name="Allen J.L."/>
            <person name="Pfeffer B."/>
        </authorList>
    </citation>
    <scope>NUCLEOTIDE SEQUENCE</scope>
    <source>
        <strain evidence="3">Allen 5258</strain>
    </source>
</reference>
<feature type="compositionally biased region" description="Polar residues" evidence="1">
    <location>
        <begin position="15"/>
        <end position="28"/>
    </location>
</feature>
<keyword evidence="2" id="KW-0812">Transmembrane</keyword>
<evidence type="ECO:0000256" key="2">
    <source>
        <dbReference type="SAM" id="Phobius"/>
    </source>
</evidence>
<feature type="transmembrane region" description="Helical" evidence="2">
    <location>
        <begin position="123"/>
        <end position="147"/>
    </location>
</feature>
<feature type="region of interest" description="Disordered" evidence="1">
    <location>
        <begin position="1"/>
        <end position="116"/>
    </location>
</feature>
<dbReference type="SUPFAM" id="SSF89372">
    <property type="entry name" value="Fucose-specific lectin"/>
    <property type="match status" value="1"/>
</dbReference>
<feature type="compositionally biased region" description="Low complexity" evidence="1">
    <location>
        <begin position="153"/>
        <end position="167"/>
    </location>
</feature>
<keyword evidence="2" id="KW-0472">Membrane</keyword>
<gene>
    <name evidence="3" type="ORF">OEA41_005396</name>
</gene>
<organism evidence="3 4">
    <name type="scientific">Lepraria neglecta</name>
    <dbReference type="NCBI Taxonomy" id="209136"/>
    <lineage>
        <taxon>Eukaryota</taxon>
        <taxon>Fungi</taxon>
        <taxon>Dikarya</taxon>
        <taxon>Ascomycota</taxon>
        <taxon>Pezizomycotina</taxon>
        <taxon>Lecanoromycetes</taxon>
        <taxon>OSLEUM clade</taxon>
        <taxon>Lecanoromycetidae</taxon>
        <taxon>Lecanorales</taxon>
        <taxon>Lecanorineae</taxon>
        <taxon>Stereocaulaceae</taxon>
        <taxon>Lepraria</taxon>
    </lineage>
</organism>
<accession>A0AAD9Z1P6</accession>
<sequence>MAEQYSGLEVAPAEHTQQSPELIDQSANAPERTANGSPGLDKKWPLPASPDSEHPAISPGRADFKPRTSHEAPESNPPWSPRPNTYLSSDNETLKEHYNPRPISAEAPTGGEKGRPQRRRRMLWIIIGVIVFLVIAIAVGVGVGVGVTRHKSSSSSAASSSASSSASNLPHGIFNDSSVAIVSLGDGDKRLMYQENTGNIREALYTASTKLWTSDINNIVATNAKNNTPLATLLVNSTGTPFAADTGPVVFLFYIAQNNVLASRQFISGAWTTRDNFSPTGSANATFDTAADTRALAVTSIANSTVSGEAYVFYVAQNGSAVALNILPDVSGDGIVASPGPILPNSLQGGHILALAAGITGSRPQVGVLTSNGTIYYNLYFSFFGNSSWTEPEREWPPIRNQKYGSTDGCAVQTILVPPLPPSEQIVYPTSLTLANAYPASSTQTAPVPTPTGTSAAYNETLIGDVDIAQVFVSNANSDSYTLFGFWVNGTDLAAYTTKNIGLSTQPQSPFPYSRLAGTTVGTSSNIYLYHQINGTFIAEDMYNLDGGFFTTTYFTISTS</sequence>
<dbReference type="Gene3D" id="2.120.10.70">
    <property type="entry name" value="Fucose-specific lectin"/>
    <property type="match status" value="1"/>
</dbReference>
<feature type="region of interest" description="Disordered" evidence="1">
    <location>
        <begin position="149"/>
        <end position="168"/>
    </location>
</feature>
<evidence type="ECO:0000313" key="3">
    <source>
        <dbReference type="EMBL" id="KAK3168948.1"/>
    </source>
</evidence>
<dbReference type="Proteomes" id="UP001276659">
    <property type="component" value="Unassembled WGS sequence"/>
</dbReference>
<proteinExistence type="predicted"/>
<keyword evidence="2" id="KW-1133">Transmembrane helix</keyword>
<evidence type="ECO:0008006" key="5">
    <source>
        <dbReference type="Google" id="ProtNLM"/>
    </source>
</evidence>
<feature type="compositionally biased region" description="Basic and acidic residues" evidence="1">
    <location>
        <begin position="62"/>
        <end position="73"/>
    </location>
</feature>
<name>A0AAD9Z1P6_9LECA</name>
<protein>
    <recommendedName>
        <fullName evidence="5">Fucose-specific lectin</fullName>
    </recommendedName>
</protein>